<keyword evidence="1" id="KW-1133">Transmembrane helix</keyword>
<evidence type="ECO:0000313" key="3">
    <source>
        <dbReference type="Proteomes" id="UP000596661"/>
    </source>
</evidence>
<dbReference type="EnsemblPlants" id="novel_model_2647_5bd9a17a">
    <property type="protein sequence ID" value="cds.novel_model_2647_5bd9a17a"/>
    <property type="gene ID" value="novel_gene_1420_5bd9a17a"/>
</dbReference>
<evidence type="ECO:0000313" key="2">
    <source>
        <dbReference type="EnsemblPlants" id="cds.novel_model_2647_5bd9a17a"/>
    </source>
</evidence>
<evidence type="ECO:0000256" key="1">
    <source>
        <dbReference type="SAM" id="Phobius"/>
    </source>
</evidence>
<dbReference type="EMBL" id="UZAU01000358">
    <property type="status" value="NOT_ANNOTATED_CDS"/>
    <property type="molecule type" value="Genomic_DNA"/>
</dbReference>
<reference evidence="2" key="2">
    <citation type="submission" date="2021-03" db="UniProtKB">
        <authorList>
            <consortium name="EnsemblPlants"/>
        </authorList>
    </citation>
    <scope>IDENTIFICATION</scope>
</reference>
<keyword evidence="1" id="KW-0812">Transmembrane</keyword>
<sequence>MDILKISPCSDVFVYMDEFGHHIIQGYNNNNNINSITIIICCSCSFVGFCCYYFFYIILLFLLTSNFNYSIIMNYIYLY</sequence>
<protein>
    <submittedName>
        <fullName evidence="2">Uncharacterized protein</fullName>
    </submittedName>
</protein>
<feature type="transmembrane region" description="Helical" evidence="1">
    <location>
        <begin position="36"/>
        <end position="63"/>
    </location>
</feature>
<organism evidence="2 3">
    <name type="scientific">Cannabis sativa</name>
    <name type="common">Hemp</name>
    <name type="synonym">Marijuana</name>
    <dbReference type="NCBI Taxonomy" id="3483"/>
    <lineage>
        <taxon>Eukaryota</taxon>
        <taxon>Viridiplantae</taxon>
        <taxon>Streptophyta</taxon>
        <taxon>Embryophyta</taxon>
        <taxon>Tracheophyta</taxon>
        <taxon>Spermatophyta</taxon>
        <taxon>Magnoliopsida</taxon>
        <taxon>eudicotyledons</taxon>
        <taxon>Gunneridae</taxon>
        <taxon>Pentapetalae</taxon>
        <taxon>rosids</taxon>
        <taxon>fabids</taxon>
        <taxon>Rosales</taxon>
        <taxon>Cannabaceae</taxon>
        <taxon>Cannabis</taxon>
    </lineage>
</organism>
<dbReference type="AlphaFoldDB" id="A0A803QXN2"/>
<name>A0A803QXN2_CANSA</name>
<keyword evidence="3" id="KW-1185">Reference proteome</keyword>
<dbReference type="Gramene" id="novel_model_2647_5bd9a17a">
    <property type="protein sequence ID" value="cds.novel_model_2647_5bd9a17a"/>
    <property type="gene ID" value="novel_gene_1420_5bd9a17a"/>
</dbReference>
<keyword evidence="1" id="KW-0472">Membrane</keyword>
<dbReference type="Proteomes" id="UP000596661">
    <property type="component" value="Chromosome 4"/>
</dbReference>
<proteinExistence type="predicted"/>
<reference evidence="2" key="1">
    <citation type="submission" date="2018-11" db="EMBL/GenBank/DDBJ databases">
        <authorList>
            <person name="Grassa J C."/>
        </authorList>
    </citation>
    <scope>NUCLEOTIDE SEQUENCE [LARGE SCALE GENOMIC DNA]</scope>
</reference>
<accession>A0A803QXN2</accession>